<dbReference type="InParanoid" id="A0A165IAP5"/>
<name>A0A165IAP5_9BASI</name>
<sequence length="136" mass="14832">MALLSALGNLSSSFFYKLSSTSTLHCTTFTVHVSIEPLFNPDDHTRHVKRCTSAELLPRRPLGLYSVLALYALIAWCSRRSSSIRPQLLRGSFDLSARLGLGAVGTFGTELTPPLFPRPLKRALPGRVTSTTADSV</sequence>
<gene>
    <name evidence="1" type="ORF">CALCODRAFT_130424</name>
</gene>
<dbReference type="AlphaFoldDB" id="A0A165IAP5"/>
<accession>A0A165IAP5</accession>
<dbReference type="EMBL" id="KV423932">
    <property type="protein sequence ID" value="KZT60331.1"/>
    <property type="molecule type" value="Genomic_DNA"/>
</dbReference>
<evidence type="ECO:0000313" key="2">
    <source>
        <dbReference type="Proteomes" id="UP000076842"/>
    </source>
</evidence>
<evidence type="ECO:0000313" key="1">
    <source>
        <dbReference type="EMBL" id="KZT60331.1"/>
    </source>
</evidence>
<dbReference type="Proteomes" id="UP000076842">
    <property type="component" value="Unassembled WGS sequence"/>
</dbReference>
<reference evidence="1 2" key="1">
    <citation type="journal article" date="2016" name="Mol. Biol. Evol.">
        <title>Comparative Genomics of Early-Diverging Mushroom-Forming Fungi Provides Insights into the Origins of Lignocellulose Decay Capabilities.</title>
        <authorList>
            <person name="Nagy L.G."/>
            <person name="Riley R."/>
            <person name="Tritt A."/>
            <person name="Adam C."/>
            <person name="Daum C."/>
            <person name="Floudas D."/>
            <person name="Sun H."/>
            <person name="Yadav J.S."/>
            <person name="Pangilinan J."/>
            <person name="Larsson K.H."/>
            <person name="Matsuura K."/>
            <person name="Barry K."/>
            <person name="Labutti K."/>
            <person name="Kuo R."/>
            <person name="Ohm R.A."/>
            <person name="Bhattacharya S.S."/>
            <person name="Shirouzu T."/>
            <person name="Yoshinaga Y."/>
            <person name="Martin F.M."/>
            <person name="Grigoriev I.V."/>
            <person name="Hibbett D.S."/>
        </authorList>
    </citation>
    <scope>NUCLEOTIDE SEQUENCE [LARGE SCALE GENOMIC DNA]</scope>
    <source>
        <strain evidence="1 2">HHB12733</strain>
    </source>
</reference>
<proteinExistence type="predicted"/>
<organism evidence="1 2">
    <name type="scientific">Calocera cornea HHB12733</name>
    <dbReference type="NCBI Taxonomy" id="1353952"/>
    <lineage>
        <taxon>Eukaryota</taxon>
        <taxon>Fungi</taxon>
        <taxon>Dikarya</taxon>
        <taxon>Basidiomycota</taxon>
        <taxon>Agaricomycotina</taxon>
        <taxon>Dacrymycetes</taxon>
        <taxon>Dacrymycetales</taxon>
        <taxon>Dacrymycetaceae</taxon>
        <taxon>Calocera</taxon>
    </lineage>
</organism>
<protein>
    <submittedName>
        <fullName evidence="1">Uncharacterized protein</fullName>
    </submittedName>
</protein>
<keyword evidence="2" id="KW-1185">Reference proteome</keyword>